<dbReference type="Gene3D" id="1.10.10.60">
    <property type="entry name" value="Homeodomain-like"/>
    <property type="match status" value="1"/>
</dbReference>
<dbReference type="PROSITE" id="PS00676">
    <property type="entry name" value="SIGMA54_INTERACT_2"/>
    <property type="match status" value="1"/>
</dbReference>
<keyword evidence="9" id="KW-1185">Reference proteome</keyword>
<evidence type="ECO:0000259" key="6">
    <source>
        <dbReference type="PROSITE" id="PS50045"/>
    </source>
</evidence>
<evidence type="ECO:0000313" key="8">
    <source>
        <dbReference type="EMBL" id="AKM30228.1"/>
    </source>
</evidence>
<dbReference type="PROSITE" id="PS00675">
    <property type="entry name" value="SIGMA54_INTERACT_1"/>
    <property type="match status" value="1"/>
</dbReference>
<dbReference type="KEGG" id="pfg:AB870_09110"/>
<dbReference type="PATRIC" id="fig|656179.3.peg.1944"/>
<dbReference type="RefSeq" id="WP_047906118.1">
    <property type="nucleotide sequence ID" value="NZ_CP011807.3"/>
</dbReference>
<dbReference type="Gene3D" id="3.30.450.40">
    <property type="match status" value="1"/>
</dbReference>
<organism evidence="8 9">
    <name type="scientific">Pandoraea faecigallinarum</name>
    <dbReference type="NCBI Taxonomy" id="656179"/>
    <lineage>
        <taxon>Bacteria</taxon>
        <taxon>Pseudomonadati</taxon>
        <taxon>Pseudomonadota</taxon>
        <taxon>Betaproteobacteria</taxon>
        <taxon>Burkholderiales</taxon>
        <taxon>Burkholderiaceae</taxon>
        <taxon>Pandoraea</taxon>
    </lineage>
</organism>
<dbReference type="SUPFAM" id="SSF55785">
    <property type="entry name" value="PYP-like sensor domain (PAS domain)"/>
    <property type="match status" value="1"/>
</dbReference>
<dbReference type="InterPro" id="IPR002078">
    <property type="entry name" value="Sigma_54_int"/>
</dbReference>
<dbReference type="GO" id="GO:0005524">
    <property type="term" value="F:ATP binding"/>
    <property type="evidence" value="ECO:0007669"/>
    <property type="project" value="UniProtKB-KW"/>
</dbReference>
<dbReference type="Pfam" id="PF02954">
    <property type="entry name" value="HTH_8"/>
    <property type="match status" value="1"/>
</dbReference>
<dbReference type="EMBL" id="CP011807">
    <property type="protein sequence ID" value="AKM30228.1"/>
    <property type="molecule type" value="Genomic_DNA"/>
</dbReference>
<dbReference type="OrthoDB" id="9761705at2"/>
<keyword evidence="5" id="KW-0804">Transcription</keyword>
<dbReference type="Pfam" id="PF25601">
    <property type="entry name" value="AAA_lid_14"/>
    <property type="match status" value="1"/>
</dbReference>
<dbReference type="AlphaFoldDB" id="A0A0H3WUF2"/>
<sequence>MPPTHEAAHARRVLNVAQGHWPSGTAATDPNIASSWRRCLDMYALDPGARMSPRVLASSQLRERRNAMERLRSVSLPVLERLQRQLMNPRQAVLLTAPDGVIVESRLHDGTREDFHRAGLWPGADWSESCEGTNGIGTCVVERAPVIICQQDHFRALHTPLTCTASPVFAPQGDLLAVIDVSSTTADVTRQSQFHTLALVNLSAKVVESEYFFQHYRDEWLLQLQEQADHLGGFAQALLAFDDAGRVLAANQSALNCLGATRDEIVGTRVDRWFAHTLDTLFAQAHRSPAACWPIRTNAGEPLLAMLRAPSRVVRRAPNPTGAPGMPAHADTAREPTVAPFADPALAREFSRACRVFAHDVPVLIRGETGSGKEVFARAVHAASARASGPFVALNCAAIPESLIESELFGYVGGSFTGARKEGMNGKLWQANGGTLFLDEIGDMPFAMQTRLLRVLEERMVSPLGGGEPMPLDIRVLSATHRDLPARIAEREFREDLFYRLNGLEVSVPPLREREDEVDLIERLLAQASVQAPDSPTHVTDAARACLCRYTWPGNVRQLRSVIRTLVALSENGVITLDDLPAELREAAMMPPVGGAADAAGGAYVGEATGAMGTTAATKVMEAAVEAPLEAAERQALRAALDACHGQVSATARRLGVSRNTLYRKLRRFGLLRG</sequence>
<dbReference type="InterPro" id="IPR025662">
    <property type="entry name" value="Sigma_54_int_dom_ATP-bd_1"/>
</dbReference>
<evidence type="ECO:0000256" key="3">
    <source>
        <dbReference type="ARBA" id="ARBA00023015"/>
    </source>
</evidence>
<dbReference type="STRING" id="656179.AB870_09110"/>
<dbReference type="GO" id="GO:0006355">
    <property type="term" value="P:regulation of DNA-templated transcription"/>
    <property type="evidence" value="ECO:0007669"/>
    <property type="project" value="InterPro"/>
</dbReference>
<dbReference type="InterPro" id="IPR009057">
    <property type="entry name" value="Homeodomain-like_sf"/>
</dbReference>
<dbReference type="InterPro" id="IPR058031">
    <property type="entry name" value="AAA_lid_NorR"/>
</dbReference>
<keyword evidence="1" id="KW-0547">Nucleotide-binding</keyword>
<gene>
    <name evidence="8" type="ORF">AB870_09110</name>
</gene>
<dbReference type="InterPro" id="IPR029016">
    <property type="entry name" value="GAF-like_dom_sf"/>
</dbReference>
<evidence type="ECO:0000313" key="9">
    <source>
        <dbReference type="Proteomes" id="UP000035651"/>
    </source>
</evidence>
<dbReference type="Gene3D" id="3.30.450.20">
    <property type="entry name" value="PAS domain"/>
    <property type="match status" value="1"/>
</dbReference>
<dbReference type="SUPFAM" id="SSF52540">
    <property type="entry name" value="P-loop containing nucleoside triphosphate hydrolases"/>
    <property type="match status" value="1"/>
</dbReference>
<dbReference type="SMART" id="SM00382">
    <property type="entry name" value="AAA"/>
    <property type="match status" value="1"/>
</dbReference>
<dbReference type="Pfam" id="PF01590">
    <property type="entry name" value="GAF"/>
    <property type="match status" value="1"/>
</dbReference>
<name>A0A0H3WUF2_9BURK</name>
<dbReference type="SUPFAM" id="SSF46689">
    <property type="entry name" value="Homeodomain-like"/>
    <property type="match status" value="1"/>
</dbReference>
<keyword evidence="2" id="KW-0067">ATP-binding</keyword>
<reference evidence="8" key="1">
    <citation type="submission" date="2016-06" db="EMBL/GenBank/DDBJ databases">
        <title>Complete Genome Sequence of Pandoraea faecigallinarum DSM-23572.</title>
        <authorList>
            <person name="Yong D."/>
            <person name="Ee R."/>
            <person name="Lim Y.-L."/>
            <person name="Yin W.-F."/>
            <person name="Chan K.-G."/>
        </authorList>
    </citation>
    <scope>NUCLEOTIDE SEQUENCE</scope>
    <source>
        <strain evidence="8">DSM 23572</strain>
    </source>
</reference>
<evidence type="ECO:0000256" key="2">
    <source>
        <dbReference type="ARBA" id="ARBA00022840"/>
    </source>
</evidence>
<dbReference type="InterPro" id="IPR035965">
    <property type="entry name" value="PAS-like_dom_sf"/>
</dbReference>
<evidence type="ECO:0000259" key="7">
    <source>
        <dbReference type="PROSITE" id="PS50112"/>
    </source>
</evidence>
<feature type="domain" description="PAS" evidence="7">
    <location>
        <begin position="238"/>
        <end position="267"/>
    </location>
</feature>
<dbReference type="GO" id="GO:0043565">
    <property type="term" value="F:sequence-specific DNA binding"/>
    <property type="evidence" value="ECO:0007669"/>
    <property type="project" value="InterPro"/>
</dbReference>
<dbReference type="PRINTS" id="PR01590">
    <property type="entry name" value="HTHFIS"/>
</dbReference>
<accession>A0A0H3WUF2</accession>
<dbReference type="InterPro" id="IPR002197">
    <property type="entry name" value="HTH_Fis"/>
</dbReference>
<evidence type="ECO:0000256" key="5">
    <source>
        <dbReference type="ARBA" id="ARBA00023163"/>
    </source>
</evidence>
<feature type="domain" description="Sigma-54 factor interaction" evidence="6">
    <location>
        <begin position="343"/>
        <end position="568"/>
    </location>
</feature>
<dbReference type="InterPro" id="IPR003593">
    <property type="entry name" value="AAA+_ATPase"/>
</dbReference>
<dbReference type="Pfam" id="PF00158">
    <property type="entry name" value="Sigma54_activat"/>
    <property type="match status" value="1"/>
</dbReference>
<dbReference type="InterPro" id="IPR025943">
    <property type="entry name" value="Sigma_54_int_dom_ATP-bd_2"/>
</dbReference>
<dbReference type="SUPFAM" id="SSF55781">
    <property type="entry name" value="GAF domain-like"/>
    <property type="match status" value="1"/>
</dbReference>
<dbReference type="PROSITE" id="PS50112">
    <property type="entry name" value="PAS"/>
    <property type="match status" value="1"/>
</dbReference>
<dbReference type="PANTHER" id="PTHR32071">
    <property type="entry name" value="TRANSCRIPTIONAL REGULATORY PROTEIN"/>
    <property type="match status" value="1"/>
</dbReference>
<dbReference type="FunFam" id="3.40.50.300:FF:000006">
    <property type="entry name" value="DNA-binding transcriptional regulator NtrC"/>
    <property type="match status" value="1"/>
</dbReference>
<dbReference type="CDD" id="cd00009">
    <property type="entry name" value="AAA"/>
    <property type="match status" value="1"/>
</dbReference>
<keyword evidence="4" id="KW-0238">DNA-binding</keyword>
<dbReference type="Gene3D" id="1.10.8.60">
    <property type="match status" value="1"/>
</dbReference>
<evidence type="ECO:0000256" key="1">
    <source>
        <dbReference type="ARBA" id="ARBA00022741"/>
    </source>
</evidence>
<dbReference type="Gene3D" id="3.40.50.300">
    <property type="entry name" value="P-loop containing nucleotide triphosphate hydrolases"/>
    <property type="match status" value="1"/>
</dbReference>
<evidence type="ECO:0000256" key="4">
    <source>
        <dbReference type="ARBA" id="ARBA00023125"/>
    </source>
</evidence>
<dbReference type="InterPro" id="IPR027417">
    <property type="entry name" value="P-loop_NTPase"/>
</dbReference>
<dbReference type="Proteomes" id="UP000035651">
    <property type="component" value="Chromosome"/>
</dbReference>
<dbReference type="PANTHER" id="PTHR32071:SF77">
    <property type="entry name" value="TRANSCRIPTIONAL REGULATORY PROTEIN"/>
    <property type="match status" value="1"/>
</dbReference>
<protein>
    <submittedName>
        <fullName evidence="8">Fis family transcriptional regulator</fullName>
    </submittedName>
</protein>
<dbReference type="InterPro" id="IPR000014">
    <property type="entry name" value="PAS"/>
</dbReference>
<dbReference type="InterPro" id="IPR003018">
    <property type="entry name" value="GAF"/>
</dbReference>
<proteinExistence type="predicted"/>
<keyword evidence="3" id="KW-0805">Transcription regulation</keyword>
<dbReference type="PROSITE" id="PS50045">
    <property type="entry name" value="SIGMA54_INTERACT_4"/>
    <property type="match status" value="1"/>
</dbReference>